<protein>
    <recommendedName>
        <fullName evidence="1">Zn-dependent metallo-hydrolase RNA specificity domain-containing protein</fullName>
    </recommendedName>
</protein>
<feature type="non-terminal residue" evidence="2">
    <location>
        <position position="1"/>
    </location>
</feature>
<dbReference type="EMBL" id="BART01040361">
    <property type="protein sequence ID" value="GAH28552.1"/>
    <property type="molecule type" value="Genomic_DNA"/>
</dbReference>
<dbReference type="AlphaFoldDB" id="X1E7K5"/>
<comment type="caution">
    <text evidence="2">The sequence shown here is derived from an EMBL/GenBank/DDBJ whole genome shotgun (WGS) entry which is preliminary data.</text>
</comment>
<reference evidence="2" key="1">
    <citation type="journal article" date="2014" name="Front. Microbiol.">
        <title>High frequency of phylogenetically diverse reductive dehalogenase-homologous genes in deep subseafloor sedimentary metagenomes.</title>
        <authorList>
            <person name="Kawai M."/>
            <person name="Futagami T."/>
            <person name="Toyoda A."/>
            <person name="Takaki Y."/>
            <person name="Nishi S."/>
            <person name="Hori S."/>
            <person name="Arai W."/>
            <person name="Tsubouchi T."/>
            <person name="Morono Y."/>
            <person name="Uchiyama I."/>
            <person name="Ito T."/>
            <person name="Fujiyama A."/>
            <person name="Inagaki F."/>
            <person name="Takami H."/>
        </authorList>
    </citation>
    <scope>NUCLEOTIDE SEQUENCE</scope>
    <source>
        <strain evidence="2">Expedition CK06-06</strain>
    </source>
</reference>
<dbReference type="SUPFAM" id="SSF56281">
    <property type="entry name" value="Metallo-hydrolase/oxidoreductase"/>
    <property type="match status" value="1"/>
</dbReference>
<feature type="domain" description="Zn-dependent metallo-hydrolase RNA specificity" evidence="1">
    <location>
        <begin position="24"/>
        <end position="87"/>
    </location>
</feature>
<dbReference type="Gene3D" id="3.60.15.10">
    <property type="entry name" value="Ribonuclease Z/Hydroxyacylglutathione hydrolase-like"/>
    <property type="match status" value="1"/>
</dbReference>
<evidence type="ECO:0000313" key="2">
    <source>
        <dbReference type="EMBL" id="GAH28552.1"/>
    </source>
</evidence>
<name>X1E7K5_9ZZZZ</name>
<dbReference type="Pfam" id="PF07521">
    <property type="entry name" value="RMMBL"/>
    <property type="match status" value="1"/>
</dbReference>
<organism evidence="2">
    <name type="scientific">marine sediment metagenome</name>
    <dbReference type="NCBI Taxonomy" id="412755"/>
    <lineage>
        <taxon>unclassified sequences</taxon>
        <taxon>metagenomes</taxon>
        <taxon>ecological metagenomes</taxon>
    </lineage>
</organism>
<sequence>RLLRQVQEGLSETKMNVDGSEETVKVNFDVHTITGLSAHAGRNEIMSFFNNMRPKPKKIIVHHGEVSKCLDLASALYKLNRVETNMPRILETIRLR</sequence>
<dbReference type="InterPro" id="IPR011108">
    <property type="entry name" value="RMMBL"/>
</dbReference>
<gene>
    <name evidence="2" type="ORF">S01H4_65748</name>
</gene>
<accession>X1E7K5</accession>
<evidence type="ECO:0000259" key="1">
    <source>
        <dbReference type="Pfam" id="PF07521"/>
    </source>
</evidence>
<dbReference type="InterPro" id="IPR036866">
    <property type="entry name" value="RibonucZ/Hydroxyglut_hydro"/>
</dbReference>
<proteinExistence type="predicted"/>